<gene>
    <name evidence="3" type="ORF">IWQ62_000016</name>
</gene>
<keyword evidence="4" id="KW-1185">Reference proteome</keyword>
<dbReference type="Pfam" id="PF03959">
    <property type="entry name" value="FSH1"/>
    <property type="match status" value="1"/>
</dbReference>
<name>A0A9W8E6H7_9FUNG</name>
<dbReference type="Proteomes" id="UP001150925">
    <property type="component" value="Unassembled WGS sequence"/>
</dbReference>
<evidence type="ECO:0000256" key="1">
    <source>
        <dbReference type="ARBA" id="ARBA00022801"/>
    </source>
</evidence>
<reference evidence="3" key="1">
    <citation type="submission" date="2022-07" db="EMBL/GenBank/DDBJ databases">
        <title>Phylogenomic reconstructions and comparative analyses of Kickxellomycotina fungi.</title>
        <authorList>
            <person name="Reynolds N.K."/>
            <person name="Stajich J.E."/>
            <person name="Barry K."/>
            <person name="Grigoriev I.V."/>
            <person name="Crous P."/>
            <person name="Smith M.E."/>
        </authorList>
    </citation>
    <scope>NUCLEOTIDE SEQUENCE</scope>
    <source>
        <strain evidence="3">RSA 1196</strain>
    </source>
</reference>
<dbReference type="GO" id="GO:0016787">
    <property type="term" value="F:hydrolase activity"/>
    <property type="evidence" value="ECO:0007669"/>
    <property type="project" value="UniProtKB-KW"/>
</dbReference>
<dbReference type="Gene3D" id="3.40.50.1820">
    <property type="entry name" value="alpha/beta hydrolase"/>
    <property type="match status" value="1"/>
</dbReference>
<organism evidence="3 4">
    <name type="scientific">Dispira parvispora</name>
    <dbReference type="NCBI Taxonomy" id="1520584"/>
    <lineage>
        <taxon>Eukaryota</taxon>
        <taxon>Fungi</taxon>
        <taxon>Fungi incertae sedis</taxon>
        <taxon>Zoopagomycota</taxon>
        <taxon>Kickxellomycotina</taxon>
        <taxon>Dimargaritomycetes</taxon>
        <taxon>Dimargaritales</taxon>
        <taxon>Dimargaritaceae</taxon>
        <taxon>Dispira</taxon>
    </lineage>
</organism>
<feature type="domain" description="Serine hydrolase" evidence="2">
    <location>
        <begin position="1"/>
        <end position="192"/>
    </location>
</feature>
<dbReference type="SUPFAM" id="SSF53474">
    <property type="entry name" value="alpha/beta-Hydrolases"/>
    <property type="match status" value="1"/>
</dbReference>
<dbReference type="AlphaFoldDB" id="A0A9W8E6H7"/>
<sequence>MTQKLRILCLHGYAQNADIFRVKTGATRKNLRAVADLIYVNGPHKVEYPEPGNIEERQAVERAREAAVEQRAWFRVSDDHPHRHIYGLQEGLDTIRDTIEKEGPFDGIMGFSQGAAMAGIVALLLEGQPSADMKSVCNFAIPAPHQRPRFYIMVGGFQVNVVELLPLYKQPPCSIPTLHLVGDLDTIITPGKS</sequence>
<dbReference type="GO" id="GO:0005634">
    <property type="term" value="C:nucleus"/>
    <property type="evidence" value="ECO:0007669"/>
    <property type="project" value="TreeGrafter"/>
</dbReference>
<keyword evidence="1" id="KW-0378">Hydrolase</keyword>
<evidence type="ECO:0000259" key="2">
    <source>
        <dbReference type="Pfam" id="PF03959"/>
    </source>
</evidence>
<evidence type="ECO:0000313" key="3">
    <source>
        <dbReference type="EMBL" id="KAJ1970289.1"/>
    </source>
</evidence>
<dbReference type="InterPro" id="IPR005645">
    <property type="entry name" value="FSH-like_dom"/>
</dbReference>
<dbReference type="OrthoDB" id="5594913at2759"/>
<protein>
    <recommendedName>
        <fullName evidence="2">Serine hydrolase domain-containing protein</fullName>
    </recommendedName>
</protein>
<dbReference type="PANTHER" id="PTHR48070">
    <property type="entry name" value="ESTERASE OVCA2"/>
    <property type="match status" value="1"/>
</dbReference>
<dbReference type="GO" id="GO:0005737">
    <property type="term" value="C:cytoplasm"/>
    <property type="evidence" value="ECO:0007669"/>
    <property type="project" value="TreeGrafter"/>
</dbReference>
<proteinExistence type="predicted"/>
<accession>A0A9W8E6H7</accession>
<dbReference type="PANTHER" id="PTHR48070:SF6">
    <property type="entry name" value="ESTERASE OVCA2"/>
    <property type="match status" value="1"/>
</dbReference>
<dbReference type="InterPro" id="IPR050593">
    <property type="entry name" value="LovG"/>
</dbReference>
<comment type="caution">
    <text evidence="3">The sequence shown here is derived from an EMBL/GenBank/DDBJ whole genome shotgun (WGS) entry which is preliminary data.</text>
</comment>
<dbReference type="InterPro" id="IPR029058">
    <property type="entry name" value="AB_hydrolase_fold"/>
</dbReference>
<evidence type="ECO:0000313" key="4">
    <source>
        <dbReference type="Proteomes" id="UP001150925"/>
    </source>
</evidence>
<dbReference type="EMBL" id="JANBPY010000001">
    <property type="protein sequence ID" value="KAJ1970289.1"/>
    <property type="molecule type" value="Genomic_DNA"/>
</dbReference>